<evidence type="ECO:0000313" key="2">
    <source>
        <dbReference type="EMBL" id="MBE9191661.1"/>
    </source>
</evidence>
<dbReference type="PANTHER" id="PTHR47265">
    <property type="entry name" value="IRON-SULFUR ASSEMBLY PROTEIN ISCA, CHLOROPLASTIC"/>
    <property type="match status" value="1"/>
</dbReference>
<evidence type="ECO:0000259" key="1">
    <source>
        <dbReference type="Pfam" id="PF01521"/>
    </source>
</evidence>
<reference evidence="2 3" key="1">
    <citation type="submission" date="2020-10" db="EMBL/GenBank/DDBJ databases">
        <authorList>
            <person name="Castelo-Branco R."/>
            <person name="Eusebio N."/>
            <person name="Adriana R."/>
            <person name="Vieira A."/>
            <person name="Brugerolle De Fraissinette N."/>
            <person name="Rezende De Castro R."/>
            <person name="Schneider M.P."/>
            <person name="Vasconcelos V."/>
            <person name="Leao P.N."/>
        </authorList>
    </citation>
    <scope>NUCLEOTIDE SEQUENCE [LARGE SCALE GENOMIC DNA]</scope>
    <source>
        <strain evidence="2 3">LEGE 06123</strain>
    </source>
</reference>
<comment type="caution">
    <text evidence="2">The sequence shown here is derived from an EMBL/GenBank/DDBJ whole genome shotgun (WGS) entry which is preliminary data.</text>
</comment>
<dbReference type="EMBL" id="JADEWN010000037">
    <property type="protein sequence ID" value="MBE9191661.1"/>
    <property type="molecule type" value="Genomic_DNA"/>
</dbReference>
<dbReference type="InterPro" id="IPR031108">
    <property type="entry name" value="IscA_plant_cyanobact"/>
</dbReference>
<organism evidence="2 3">
    <name type="scientific">Gloeocapsopsis crepidinum LEGE 06123</name>
    <dbReference type="NCBI Taxonomy" id="588587"/>
    <lineage>
        <taxon>Bacteria</taxon>
        <taxon>Bacillati</taxon>
        <taxon>Cyanobacteriota</taxon>
        <taxon>Cyanophyceae</taxon>
        <taxon>Oscillatoriophycideae</taxon>
        <taxon>Chroococcales</taxon>
        <taxon>Chroococcaceae</taxon>
        <taxon>Gloeocapsopsis</taxon>
    </lineage>
</organism>
<sequence length="110" mass="12140">MVRLSTSAAHEIQRLKLKQRQDAFFRLKVQAGGCSSLIYEMAFDTELVPSDRIYECCGLTVVVDAQSLEYVNNLLLDYSEDLMGGGFRFHNPNASTTCSCGISFAITSSS</sequence>
<dbReference type="Pfam" id="PF01521">
    <property type="entry name" value="Fe-S_biosyn"/>
    <property type="match status" value="1"/>
</dbReference>
<dbReference type="InterPro" id="IPR000361">
    <property type="entry name" value="ATAP_core_dom"/>
</dbReference>
<accession>A0ABR9UTR4</accession>
<protein>
    <submittedName>
        <fullName evidence="2">Iron-sulfur cluster assembly accessory protein</fullName>
    </submittedName>
</protein>
<gene>
    <name evidence="2" type="ORF">IQ230_15150</name>
</gene>
<dbReference type="PANTHER" id="PTHR47265:SF1">
    <property type="entry name" value="IRON-SULFUR ASSEMBLY PROTEIN ISCA, CHLOROPLASTIC"/>
    <property type="match status" value="1"/>
</dbReference>
<name>A0ABR9UTR4_9CHRO</name>
<keyword evidence="3" id="KW-1185">Reference proteome</keyword>
<evidence type="ECO:0000313" key="3">
    <source>
        <dbReference type="Proteomes" id="UP000651156"/>
    </source>
</evidence>
<proteinExistence type="predicted"/>
<dbReference type="InterPro" id="IPR035903">
    <property type="entry name" value="HesB-like_dom_sf"/>
</dbReference>
<dbReference type="InterPro" id="IPR016092">
    <property type="entry name" value="ATAP"/>
</dbReference>
<feature type="domain" description="Core" evidence="1">
    <location>
        <begin position="2"/>
        <end position="101"/>
    </location>
</feature>
<dbReference type="InterPro" id="IPR017870">
    <property type="entry name" value="FeS_cluster_insertion_CS"/>
</dbReference>
<dbReference type="Gene3D" id="2.60.300.12">
    <property type="entry name" value="HesB-like domain"/>
    <property type="match status" value="1"/>
</dbReference>
<dbReference type="NCBIfam" id="TIGR00049">
    <property type="entry name" value="iron-sulfur cluster assembly accessory protein"/>
    <property type="match status" value="1"/>
</dbReference>
<dbReference type="Proteomes" id="UP000651156">
    <property type="component" value="Unassembled WGS sequence"/>
</dbReference>
<dbReference type="SUPFAM" id="SSF89360">
    <property type="entry name" value="HesB-like domain"/>
    <property type="match status" value="1"/>
</dbReference>
<dbReference type="PROSITE" id="PS01152">
    <property type="entry name" value="HESB"/>
    <property type="match status" value="1"/>
</dbReference>